<name>A0ABD2PGJ2_9CUCU</name>
<evidence type="ECO:0000256" key="1">
    <source>
        <dbReference type="SAM" id="MobiDB-lite"/>
    </source>
</evidence>
<gene>
    <name evidence="2" type="ORF">HHI36_023368</name>
</gene>
<feature type="compositionally biased region" description="Polar residues" evidence="1">
    <location>
        <begin position="158"/>
        <end position="167"/>
    </location>
</feature>
<organism evidence="2 3">
    <name type="scientific">Cryptolaemus montrouzieri</name>
    <dbReference type="NCBI Taxonomy" id="559131"/>
    <lineage>
        <taxon>Eukaryota</taxon>
        <taxon>Metazoa</taxon>
        <taxon>Ecdysozoa</taxon>
        <taxon>Arthropoda</taxon>
        <taxon>Hexapoda</taxon>
        <taxon>Insecta</taxon>
        <taxon>Pterygota</taxon>
        <taxon>Neoptera</taxon>
        <taxon>Endopterygota</taxon>
        <taxon>Coleoptera</taxon>
        <taxon>Polyphaga</taxon>
        <taxon>Cucujiformia</taxon>
        <taxon>Coccinelloidea</taxon>
        <taxon>Coccinellidae</taxon>
        <taxon>Scymninae</taxon>
        <taxon>Scymnini</taxon>
        <taxon>Cryptolaemus</taxon>
    </lineage>
</organism>
<protein>
    <submittedName>
        <fullName evidence="2">Uncharacterized protein</fullName>
    </submittedName>
</protein>
<reference evidence="2 3" key="1">
    <citation type="journal article" date="2021" name="BMC Biol.">
        <title>Horizontally acquired antibacterial genes associated with adaptive radiation of ladybird beetles.</title>
        <authorList>
            <person name="Li H.S."/>
            <person name="Tang X.F."/>
            <person name="Huang Y.H."/>
            <person name="Xu Z.Y."/>
            <person name="Chen M.L."/>
            <person name="Du X.Y."/>
            <person name="Qiu B.Y."/>
            <person name="Chen P.T."/>
            <person name="Zhang W."/>
            <person name="Slipinski A."/>
            <person name="Escalona H.E."/>
            <person name="Waterhouse R.M."/>
            <person name="Zwick A."/>
            <person name="Pang H."/>
        </authorList>
    </citation>
    <scope>NUCLEOTIDE SEQUENCE [LARGE SCALE GENOMIC DNA]</scope>
    <source>
        <strain evidence="2">SYSU2018</strain>
    </source>
</reference>
<sequence>MAATQAEKQQNDVSSEKVQPDQHINVRNSLLQNGTDKSGVRAGASVVISKAKNTGGKNLAIEMSQYRQDGNSGGPTAIPTHNTTVGPTQPGGPCVSETNETDSGASGAPPSSGESGPFSGEGPTPGDGYGFPYSRDSVHNSGEGVHAFGPRHPFGGPKQQSAQNFSQPPQPRFVSGQALSQPTGPTPTLNQLLQSSNPMPHRYQNSYDQTYNQGWSQKPMGPYSGAPTGTLAYRTQGTRKVQDSLLLMRKEQRKEC</sequence>
<feature type="compositionally biased region" description="Polar residues" evidence="1">
    <location>
        <begin position="25"/>
        <end position="36"/>
    </location>
</feature>
<dbReference type="AlphaFoldDB" id="A0ABD2PGJ2"/>
<keyword evidence="3" id="KW-1185">Reference proteome</keyword>
<comment type="caution">
    <text evidence="2">The sequence shown here is derived from an EMBL/GenBank/DDBJ whole genome shotgun (WGS) entry which is preliminary data.</text>
</comment>
<dbReference type="Proteomes" id="UP001516400">
    <property type="component" value="Unassembled WGS sequence"/>
</dbReference>
<evidence type="ECO:0000313" key="3">
    <source>
        <dbReference type="Proteomes" id="UP001516400"/>
    </source>
</evidence>
<feature type="compositionally biased region" description="Polar residues" evidence="1">
    <location>
        <begin position="1"/>
        <end position="13"/>
    </location>
</feature>
<feature type="region of interest" description="Disordered" evidence="1">
    <location>
        <begin position="1"/>
        <end position="237"/>
    </location>
</feature>
<dbReference type="EMBL" id="JABFTP020000186">
    <property type="protein sequence ID" value="KAL3289988.1"/>
    <property type="molecule type" value="Genomic_DNA"/>
</dbReference>
<proteinExistence type="predicted"/>
<feature type="compositionally biased region" description="Polar residues" evidence="1">
    <location>
        <begin position="177"/>
        <end position="216"/>
    </location>
</feature>
<evidence type="ECO:0000313" key="2">
    <source>
        <dbReference type="EMBL" id="KAL3289988.1"/>
    </source>
</evidence>
<accession>A0ABD2PGJ2</accession>
<feature type="compositionally biased region" description="Low complexity" evidence="1">
    <location>
        <begin position="103"/>
        <end position="122"/>
    </location>
</feature>